<dbReference type="AlphaFoldDB" id="A0A3M8DWB2"/>
<keyword evidence="2" id="KW-0238">DNA-binding</keyword>
<dbReference type="InterPro" id="IPR036388">
    <property type="entry name" value="WH-like_DNA-bd_sf"/>
</dbReference>
<dbReference type="PROSITE" id="PS50043">
    <property type="entry name" value="HTH_LUXR_2"/>
    <property type="match status" value="1"/>
</dbReference>
<gene>
    <name evidence="5" type="ORF">EDM56_01825</name>
</gene>
<accession>A0A3M8DWB2</accession>
<keyword evidence="1" id="KW-0805">Transcription regulation</keyword>
<dbReference type="Gene3D" id="1.10.10.10">
    <property type="entry name" value="Winged helix-like DNA-binding domain superfamily/Winged helix DNA-binding domain"/>
    <property type="match status" value="1"/>
</dbReference>
<protein>
    <submittedName>
        <fullName evidence="5">LuxR family transcriptional regulator</fullName>
    </submittedName>
</protein>
<dbReference type="InterPro" id="IPR016032">
    <property type="entry name" value="Sig_transdc_resp-reg_C-effctor"/>
</dbReference>
<dbReference type="GO" id="GO:0003677">
    <property type="term" value="F:DNA binding"/>
    <property type="evidence" value="ECO:0007669"/>
    <property type="project" value="UniProtKB-KW"/>
</dbReference>
<dbReference type="OrthoDB" id="581422at2"/>
<dbReference type="PRINTS" id="PR00038">
    <property type="entry name" value="HTHLUXR"/>
</dbReference>
<comment type="caution">
    <text evidence="5">The sequence shown here is derived from an EMBL/GenBank/DDBJ whole genome shotgun (WGS) entry which is preliminary data.</text>
</comment>
<evidence type="ECO:0000259" key="4">
    <source>
        <dbReference type="PROSITE" id="PS50043"/>
    </source>
</evidence>
<feature type="domain" description="HTH luxR-type" evidence="4">
    <location>
        <begin position="162"/>
        <end position="227"/>
    </location>
</feature>
<dbReference type="CDD" id="cd06170">
    <property type="entry name" value="LuxR_C_like"/>
    <property type="match status" value="1"/>
</dbReference>
<dbReference type="InterPro" id="IPR000792">
    <property type="entry name" value="Tscrpt_reg_LuxR_C"/>
</dbReference>
<organism evidence="5 6">
    <name type="scientific">Brevibacillus fluminis</name>
    <dbReference type="NCBI Taxonomy" id="511487"/>
    <lineage>
        <taxon>Bacteria</taxon>
        <taxon>Bacillati</taxon>
        <taxon>Bacillota</taxon>
        <taxon>Bacilli</taxon>
        <taxon>Bacillales</taxon>
        <taxon>Paenibacillaceae</taxon>
        <taxon>Brevibacillus</taxon>
    </lineage>
</organism>
<evidence type="ECO:0000313" key="6">
    <source>
        <dbReference type="Proteomes" id="UP000271031"/>
    </source>
</evidence>
<dbReference type="GO" id="GO:0006355">
    <property type="term" value="P:regulation of DNA-templated transcription"/>
    <property type="evidence" value="ECO:0007669"/>
    <property type="project" value="InterPro"/>
</dbReference>
<evidence type="ECO:0000256" key="2">
    <source>
        <dbReference type="ARBA" id="ARBA00023125"/>
    </source>
</evidence>
<dbReference type="SUPFAM" id="SSF46894">
    <property type="entry name" value="C-terminal effector domain of the bipartite response regulators"/>
    <property type="match status" value="1"/>
</dbReference>
<dbReference type="SMART" id="SM00421">
    <property type="entry name" value="HTH_LUXR"/>
    <property type="match status" value="1"/>
</dbReference>
<evidence type="ECO:0000256" key="3">
    <source>
        <dbReference type="ARBA" id="ARBA00023163"/>
    </source>
</evidence>
<dbReference type="EMBL" id="RHHQ01000003">
    <property type="protein sequence ID" value="RNB92460.1"/>
    <property type="molecule type" value="Genomic_DNA"/>
</dbReference>
<dbReference type="SUPFAM" id="SSF55781">
    <property type="entry name" value="GAF domain-like"/>
    <property type="match status" value="1"/>
</dbReference>
<name>A0A3M8DWB2_9BACL</name>
<dbReference type="PANTHER" id="PTHR44688">
    <property type="entry name" value="DNA-BINDING TRANSCRIPTIONAL ACTIVATOR DEVR_DOSR"/>
    <property type="match status" value="1"/>
</dbReference>
<dbReference type="Proteomes" id="UP000271031">
    <property type="component" value="Unassembled WGS sequence"/>
</dbReference>
<keyword evidence="3" id="KW-0804">Transcription</keyword>
<keyword evidence="6" id="KW-1185">Reference proteome</keyword>
<dbReference type="Pfam" id="PF00196">
    <property type="entry name" value="GerE"/>
    <property type="match status" value="1"/>
</dbReference>
<evidence type="ECO:0000313" key="5">
    <source>
        <dbReference type="EMBL" id="RNB92460.1"/>
    </source>
</evidence>
<reference evidence="5 6" key="1">
    <citation type="submission" date="2018-10" db="EMBL/GenBank/DDBJ databases">
        <title>Phylogenomics of Brevibacillus.</title>
        <authorList>
            <person name="Dunlap C."/>
        </authorList>
    </citation>
    <scope>NUCLEOTIDE SEQUENCE [LARGE SCALE GENOMIC DNA]</scope>
    <source>
        <strain evidence="5 6">JCM 15716</strain>
    </source>
</reference>
<proteinExistence type="predicted"/>
<dbReference type="RefSeq" id="WP_122916165.1">
    <property type="nucleotide sequence ID" value="NZ_RHHQ01000003.1"/>
</dbReference>
<dbReference type="PANTHER" id="PTHR44688:SF16">
    <property type="entry name" value="DNA-BINDING TRANSCRIPTIONAL ACTIVATOR DEVR_DOSR"/>
    <property type="match status" value="1"/>
</dbReference>
<evidence type="ECO:0000256" key="1">
    <source>
        <dbReference type="ARBA" id="ARBA00023015"/>
    </source>
</evidence>
<sequence length="230" mass="26042">MTPEYTLREHVRKIEAIASHEEQLYMILTIYLELFPVLDAFLLRYSHLGYVAEGIISLQSDQLVHIGEIREDIRSYPIIHTAIRERKAKYCTGLDYLKFMSSKDVMRSSINALVVTPICFGTVVIGYICSSTFEGKAIDDDTLSSLTLFGKLVGKTMHGANGAVDSQLLSKRELEVMRRIAWGEETKEMADSMEISELTVKQYVKTAIKKLGVQNRSHAVGELFRRGFIL</sequence>